<keyword evidence="6" id="KW-0812">Transmembrane</keyword>
<evidence type="ECO:0000256" key="7">
    <source>
        <dbReference type="SAM" id="SignalP"/>
    </source>
</evidence>
<dbReference type="Proteomes" id="UP000035681">
    <property type="component" value="Unplaced"/>
</dbReference>
<keyword evidence="1 7" id="KW-0732">Signal</keyword>
<dbReference type="WBParaSite" id="TCONS_00010068.p1">
    <property type="protein sequence ID" value="TCONS_00010068.p1"/>
    <property type="gene ID" value="XLOC_007765"/>
</dbReference>
<dbReference type="PROSITE" id="PS51854">
    <property type="entry name" value="CSPG"/>
    <property type="match status" value="2"/>
</dbReference>
<dbReference type="GO" id="GO:0009653">
    <property type="term" value="P:anatomical structure morphogenesis"/>
    <property type="evidence" value="ECO:0007669"/>
    <property type="project" value="TreeGrafter"/>
</dbReference>
<evidence type="ECO:0000313" key="8">
    <source>
        <dbReference type="Proteomes" id="UP000035681"/>
    </source>
</evidence>
<evidence type="ECO:0000313" key="9">
    <source>
        <dbReference type="WBParaSite" id="TCONS_00010068.p1"/>
    </source>
</evidence>
<keyword evidence="6" id="KW-0472">Membrane</keyword>
<name>A0AAF5DBW3_STRER</name>
<protein>
    <submittedName>
        <fullName evidence="9">Transmembrane protein</fullName>
    </submittedName>
</protein>
<feature type="chain" id="PRO_5042025635" evidence="7">
    <location>
        <begin position="21"/>
        <end position="2082"/>
    </location>
</feature>
<reference evidence="9" key="1">
    <citation type="submission" date="2024-02" db="UniProtKB">
        <authorList>
            <consortium name="WormBaseParasite"/>
        </authorList>
    </citation>
    <scope>IDENTIFICATION</scope>
</reference>
<feature type="region of interest" description="Disordered" evidence="5">
    <location>
        <begin position="2056"/>
        <end position="2082"/>
    </location>
</feature>
<organism evidence="8 9">
    <name type="scientific">Strongyloides stercoralis</name>
    <name type="common">Threadworm</name>
    <dbReference type="NCBI Taxonomy" id="6248"/>
    <lineage>
        <taxon>Eukaryota</taxon>
        <taxon>Metazoa</taxon>
        <taxon>Ecdysozoa</taxon>
        <taxon>Nematoda</taxon>
        <taxon>Chromadorea</taxon>
        <taxon>Rhabditida</taxon>
        <taxon>Tylenchina</taxon>
        <taxon>Panagrolaimomorpha</taxon>
        <taxon>Strongyloidoidea</taxon>
        <taxon>Strongyloididae</taxon>
        <taxon>Strongyloides</taxon>
    </lineage>
</organism>
<evidence type="ECO:0000256" key="5">
    <source>
        <dbReference type="SAM" id="MobiDB-lite"/>
    </source>
</evidence>
<dbReference type="InterPro" id="IPR039005">
    <property type="entry name" value="CSPG_rpt"/>
</dbReference>
<evidence type="ECO:0000256" key="1">
    <source>
        <dbReference type="ARBA" id="ARBA00022729"/>
    </source>
</evidence>
<proteinExistence type="predicted"/>
<feature type="transmembrane region" description="Helical" evidence="6">
    <location>
        <begin position="1911"/>
        <end position="1929"/>
    </location>
</feature>
<feature type="signal peptide" evidence="7">
    <location>
        <begin position="1"/>
        <end position="20"/>
    </location>
</feature>
<sequence length="2082" mass="240177">MASNIVLLPLYLFPLYIQWCVDLNSIQFNNYKISLLYINLSNKELKLSYNNNGIFINDHLLPHNFDQMPSDLTLKCKNNYLLEFLFGNNVTHTIISPYFCDSILLNKTSIYFNLPKSDSLKSISQNKTILKQNNCSNTNTKKRLMRFLSKKEEKIQLAYVGDTIKVLEGNTVPITWKNLYVFPEHKRFKIQNTDILFHVIDQPSHGVLQLSNGVLINKFTYEQLIEGQIFYKHDGSQISKDSFDVQVNLVKKNEELEDLINFNQNSLTIYIEIVNINDPPILELANDKYSFIIPEGSCRLLSTDQLIIFDVDNSNDDVFVTILEAQGVSIQMTSQEIVTNFTLNQLINHQIYICDNKNDLDYRYVKLQANDQMEGSKILTINCLVKKITFNDTYNSGILVSHKSYQTVYSSNLTYNININNVCEIEYFITEEPSYGIVECLQPTEGFRKCLKFKQKDVDQEKVRYKHMIDNRPLNDTFSFIASCNNITSQVQTFSIRFIPLEINIFNFKPFILNSTEQAYLERGNLVVTTQPQTFQPYEIIYYIIEPPKFGILSRKISDKKNRRIGVSSNFTQEHINDGLLQYKLHFVQYSVVNDYFIFKVLTPTKVSEVKRFDIIYIPSGNSVQLVNRMIPVKAFDRQPISKTLMWLETSDDNDFSFNILLLPTFGGLVKGGGGKDVIRMEESHSFSSDDIVNEKLYYQHGEFNNLVDDVYLIARSIYKGNPIIPFWVTFYMVESKVSSLLLENNDYEIHMAINKERTFHPWMFIKKSRSKLQFKILNKMENFKIISKDGGKKATSTFTSNDLENGRLLIKHFGPKPIESVKILISNDFSSETVQVKLLAKHPFLEVVKNIIQFNGNTNGNFNLVSRENLQLNCNLNTDLDGIEYNTFEKHGFYILKSGQFYEVTKFSQKDIDENKIFFKSSKHLSKIEVEGTCKNIKKSTNIFFDGNENSGTFLINKISPLNVTFGSIERLSIDVISVTSPKNEDKIVYEIVGGPKHGHILMNIGNYSKVSEFYKDSKNQFSSLIQSKIEVKKFTQDNLKSKNIFYFNDGTNENVMNDSFLVVIHKKMSTFGPFKLEINIQHSSIQKVSVELFIQWNFKKSMQEVVQSYYHFSKENNIIFKVVKQPTIGRILKEKNVMERDEFINEFYGEELKNNEIFYSTEQNDKIKGKDKFNIRICSIDNGKCDLELQFTIIINSFDIKTPELIKNERLTVWSNNEPFIITQNHLLVQDDDTPPQNIVYSITKVVNGFVSLTSDNLKPIKYFTQNDINSNQIQFTLTHDLTGGFSFSISDSVNRIEPEWFTVEKMIKNSIVFESNAKLFTYPSGREMITINLLKVDNSNISNGNIIYHISKQPKHGNILLNGSITNYFTQLDLINKNVIFESTNKHQKYWTIKDYFLFNISTNGKISSGIEKFRIIITYALIQQDKQNLFIPTSKMLVSTNGATILTQSILNMTQMVKDLSKEELTLEVWRPPKFGAVKIFKGNDKSEKIVGDQILHLDKYVYYENDQKNQNFDFIWFSLCPQKECYKGGSKMKIYLQIEIIPPTMREIKFENLKESIFIEEGEVKILTSQMIKVTHPFLSPSNLYFTIDTFTKNTTDIFVGDQKSGKFSQNDIEKGSVSIRKSPQFTKSFDLLQLNIGGHGRVLKIIYQSLKLEITNHSDIQYYQGKTYVILNQTHFDVKKSYNRDKIIYNITKVPSNGTFYRVDGDKEVLTFSQKNIDNGEILYAQVNMNAYQDYFEFSISYDGNEIVKSNSKIKIIPTINYKPFLLEGGTMANINKNYINASSISELSPKFYVISSPGYGKLILNGITPLNESIKFFTYTDIIEHRLFYDAIDTKKNLTDDIQIELRGDSIQPARFNFTITITPTLISSYQTEATIKKKVFENETQTLQPSVPKIQSDTESNNISVILAICVLIIILCVLFCKRSSPKKEEAQVHSYQLNDDQNPNLYRSLEVLQLNKQLTKNTPQQKMATSNLLENTVYAKIGESKTIEGVALSPKTPRRTTIQFESPKESIKPKILQTFETPRSIIKENVPSSRFVSFPSKEAPQIHKTVSETSFQSRKQSGSTTLKKNQYWV</sequence>
<feature type="repeat" description="CSPG" evidence="4">
    <location>
        <begin position="1204"/>
        <end position="1295"/>
    </location>
</feature>
<dbReference type="PANTHER" id="PTHR45739:SF12">
    <property type="entry name" value="CHONDROITIN SULFATE PROTEOGLYCAN 4-LIKE ISOFORM X2"/>
    <property type="match status" value="1"/>
</dbReference>
<feature type="compositionally biased region" description="Polar residues" evidence="5">
    <location>
        <begin position="2060"/>
        <end position="2082"/>
    </location>
</feature>
<dbReference type="Pfam" id="PF16184">
    <property type="entry name" value="Cadherin_3"/>
    <property type="match status" value="5"/>
</dbReference>
<dbReference type="AlphaFoldDB" id="A0AAF5DBW3"/>
<evidence type="ECO:0000256" key="6">
    <source>
        <dbReference type="SAM" id="Phobius"/>
    </source>
</evidence>
<evidence type="ECO:0000256" key="2">
    <source>
        <dbReference type="ARBA" id="ARBA00022737"/>
    </source>
</evidence>
<evidence type="ECO:0000256" key="4">
    <source>
        <dbReference type="PROSITE-ProRule" id="PRU01201"/>
    </source>
</evidence>
<dbReference type="PANTHER" id="PTHR45739">
    <property type="entry name" value="MATRIX PROTEIN, PUTATIVE-RELATED"/>
    <property type="match status" value="1"/>
</dbReference>
<keyword evidence="6" id="KW-1133">Transmembrane helix</keyword>
<feature type="repeat" description="CSPG" evidence="4">
    <location>
        <begin position="155"/>
        <end position="248"/>
    </location>
</feature>
<accession>A0AAF5DBW3</accession>
<keyword evidence="2" id="KW-0677">Repeat</keyword>
<keyword evidence="8" id="KW-1185">Reference proteome</keyword>
<evidence type="ECO:0000256" key="3">
    <source>
        <dbReference type="ARBA" id="ARBA00023180"/>
    </source>
</evidence>
<keyword evidence="3" id="KW-0325">Glycoprotein</keyword>
<dbReference type="InterPro" id="IPR051561">
    <property type="entry name" value="FRAS1_ECM"/>
</dbReference>